<keyword evidence="2" id="KW-1185">Reference proteome</keyword>
<dbReference type="RefSeq" id="WP_165614918.1">
    <property type="nucleotide sequence ID" value="NZ_FQWL01000006.1"/>
</dbReference>
<proteinExistence type="predicted"/>
<gene>
    <name evidence="1" type="ORF">SAMN04488116_3104</name>
</gene>
<evidence type="ECO:0000313" key="1">
    <source>
        <dbReference type="EMBL" id="SHG97534.1"/>
    </source>
</evidence>
<dbReference type="Proteomes" id="UP000184532">
    <property type="component" value="Unassembled WGS sequence"/>
</dbReference>
<accession>A0A1M5P6V3</accession>
<dbReference type="EMBL" id="FQWL01000006">
    <property type="protein sequence ID" value="SHG97534.1"/>
    <property type="molecule type" value="Genomic_DNA"/>
</dbReference>
<reference evidence="2" key="1">
    <citation type="submission" date="2016-11" db="EMBL/GenBank/DDBJ databases">
        <authorList>
            <person name="Varghese N."/>
            <person name="Submissions S."/>
        </authorList>
    </citation>
    <scope>NUCLEOTIDE SEQUENCE [LARGE SCALE GENOMIC DNA]</scope>
    <source>
        <strain evidence="2">DSM 22638</strain>
    </source>
</reference>
<dbReference type="STRING" id="570519.SAMN04488116_3104"/>
<dbReference type="AlphaFoldDB" id="A0A1M5P6V3"/>
<organism evidence="1 2">
    <name type="scientific">Flagellimonas flava</name>
    <dbReference type="NCBI Taxonomy" id="570519"/>
    <lineage>
        <taxon>Bacteria</taxon>
        <taxon>Pseudomonadati</taxon>
        <taxon>Bacteroidota</taxon>
        <taxon>Flavobacteriia</taxon>
        <taxon>Flavobacteriales</taxon>
        <taxon>Flavobacteriaceae</taxon>
        <taxon>Flagellimonas</taxon>
    </lineage>
</organism>
<evidence type="ECO:0000313" key="2">
    <source>
        <dbReference type="Proteomes" id="UP000184532"/>
    </source>
</evidence>
<protein>
    <submittedName>
        <fullName evidence="1">Uncharacterized protein</fullName>
    </submittedName>
</protein>
<name>A0A1M5P6V3_9FLAO</name>
<sequence>MDFVKILESFEEATKSTTFDVEFSKMQFKQTDIELFKMNTSSSIFTLTTITPLG</sequence>